<dbReference type="EMBL" id="JANQAO010000001">
    <property type="protein sequence ID" value="MDM5146856.1"/>
    <property type="molecule type" value="Genomic_DNA"/>
</dbReference>
<keyword evidence="8 9" id="KW-0234">DNA repair</keyword>
<dbReference type="Gene3D" id="3.90.1150.50">
    <property type="entry name" value="Transcription-repair-coupling factor, D7 domain"/>
    <property type="match status" value="1"/>
</dbReference>
<dbReference type="SUPFAM" id="SSF52540">
    <property type="entry name" value="P-loop containing nucleoside triphosphate hydrolases"/>
    <property type="match status" value="4"/>
</dbReference>
<dbReference type="Proteomes" id="UP001168167">
    <property type="component" value="Unassembled WGS sequence"/>
</dbReference>
<dbReference type="InterPro" id="IPR047112">
    <property type="entry name" value="RecG/Mfd"/>
</dbReference>
<dbReference type="Pfam" id="PF03461">
    <property type="entry name" value="TRCF"/>
    <property type="match status" value="1"/>
</dbReference>
<dbReference type="InterPro" id="IPR004576">
    <property type="entry name" value="Mfd"/>
</dbReference>
<dbReference type="PANTHER" id="PTHR47964">
    <property type="entry name" value="ATP-DEPENDENT DNA HELICASE HOMOLOG RECG, CHLOROPLASTIC"/>
    <property type="match status" value="1"/>
</dbReference>
<evidence type="ECO:0000313" key="13">
    <source>
        <dbReference type="Proteomes" id="UP001168167"/>
    </source>
</evidence>
<dbReference type="HAMAP" id="MF_00969">
    <property type="entry name" value="TRCF"/>
    <property type="match status" value="1"/>
</dbReference>
<evidence type="ECO:0000256" key="8">
    <source>
        <dbReference type="ARBA" id="ARBA00023204"/>
    </source>
</evidence>
<evidence type="ECO:0000313" key="12">
    <source>
        <dbReference type="EMBL" id="MDM5146856.1"/>
    </source>
</evidence>
<dbReference type="CDD" id="cd17991">
    <property type="entry name" value="DEXHc_TRCF"/>
    <property type="match status" value="1"/>
</dbReference>
<dbReference type="SUPFAM" id="SSF143517">
    <property type="entry name" value="TRCF domain-like"/>
    <property type="match status" value="1"/>
</dbReference>
<dbReference type="InterPro" id="IPR048635">
    <property type="entry name" value="MFD_D3"/>
</dbReference>
<keyword evidence="13" id="KW-1185">Reference proteome</keyword>
<evidence type="ECO:0000256" key="4">
    <source>
        <dbReference type="ARBA" id="ARBA00022801"/>
    </source>
</evidence>
<evidence type="ECO:0000259" key="10">
    <source>
        <dbReference type="PROSITE" id="PS51192"/>
    </source>
</evidence>
<dbReference type="EC" id="3.6.4.-" evidence="9"/>
<dbReference type="SMART" id="SM00487">
    <property type="entry name" value="DEXDc"/>
    <property type="match status" value="1"/>
</dbReference>
<evidence type="ECO:0000256" key="2">
    <source>
        <dbReference type="ARBA" id="ARBA00022741"/>
    </source>
</evidence>
<dbReference type="Pfam" id="PF21132">
    <property type="entry name" value="MFD_D3"/>
    <property type="match status" value="1"/>
</dbReference>
<evidence type="ECO:0000256" key="3">
    <source>
        <dbReference type="ARBA" id="ARBA00022763"/>
    </source>
</evidence>
<keyword evidence="7 9" id="KW-0238">DNA-binding</keyword>
<dbReference type="Pfam" id="PF00271">
    <property type="entry name" value="Helicase_C"/>
    <property type="match status" value="1"/>
</dbReference>
<dbReference type="Pfam" id="PF00270">
    <property type="entry name" value="DEAD"/>
    <property type="match status" value="1"/>
</dbReference>
<sequence length="1082" mass="119683">MLTRDSISAAHTVEELAFFAPTLPARLLPDWGCLPYDRVSPTADTAGARLAALAALHESPRGIIVAAATTMLLPCPPPAFVLARTFNLQVGARLDISSLIRNLTQNGYARADRVLAAGEFAVYGGQLDIFPPDSETPFRLVLLDDEIEQIRLFDPQTQRSTGKTDTIRILPSGECDLSAAGVSRFREAYVKHFGATKSPIYEHVSNGERAPGIEFMLPLFFDNTATALDYPSANTGIVLHHDCHTAIERFMHQARRRQKLASVYENRTVLPVKEVFVSPEDFYAALRCFSVLEINNDSENLQAPPPVAINHRRADSHTPLINFLRESKQQVIIATDSEGRRQTLQAALTDSDLRLRVADSFSDCRPEDISLVTAPLRGGFMDTDRLCVLTEAEVFDVRPPPRAIRQQARDVIHVGELTVNGMVVHRDYGVGRYLGLTQKTIGNVTEEFLEIEYADSQRLWLPVPQLNLLSPHHGEITALSKLGSNGWKRARAKAEKNARDTAARLLEIHARRAAKDGNVHAPDEQALARFADGFNYEETPDQAKAVREVLEDMRAEKTMDRLVAADVGFGKTEVAMRAACACALSGGQTAVLAPTTLLAEQHARTFTDRFSGFPVRIASLTRLAGSSEKKTLLHDIADGSINIVIGTHALLSPAVNFHQLNLVVIDEEHRFGVRQKEHFKALRADVDILSLSATPIPRTMAMAMDGLRDISIITTPPPSRLTVHTTVAPFSHGLIVDACERELFRGGQIYFVHNEIRTLSGIADQLREWLPEARLVIAHGSMGGLAMEQAMRRFLRHESDILLCTTIVESGLDIANANTIIINRADRMGLSRLHQLRGRVGRGGAQAYALLLTPPEGAATKQGDARLEALTQYESLGGGFFIAMRDLEIRGAGEILGERQSGDINAVGCSMYQKMVNDAVRQLRGDEIAVHIDSVIDLNTSALLPPDYVRSPHERLRYYHRLSNCENLAAINDVQLEWEDRFGIAPPPARRLITCHRLRLLAGAVEITRLQVMREKTARLEFADNPRCLNQLMAKIAAKECRLATDSKSVIIENLNVEPDERAIQLADFLRDLSTTHTIKNK</sequence>
<dbReference type="InterPro" id="IPR005118">
    <property type="entry name" value="TRCF_C"/>
</dbReference>
<dbReference type="InterPro" id="IPR041471">
    <property type="entry name" value="UvrB_inter"/>
</dbReference>
<proteinExistence type="inferred from homology"/>
<dbReference type="PROSITE" id="PS51194">
    <property type="entry name" value="HELICASE_CTER"/>
    <property type="match status" value="1"/>
</dbReference>
<comment type="function">
    <text evidence="9">Couples transcription and DNA repair by recognizing RNA polymerase (RNAP) stalled at DNA lesions. Mediates ATP-dependent release of RNAP and its truncated transcript from the DNA, and recruitment of nucleotide excision repair machinery to the damaged site.</text>
</comment>
<keyword evidence="6 9" id="KW-0067">ATP-binding</keyword>
<dbReference type="PANTHER" id="PTHR47964:SF1">
    <property type="entry name" value="ATP-DEPENDENT DNA HELICASE HOMOLOG RECG, CHLOROPLASTIC"/>
    <property type="match status" value="1"/>
</dbReference>
<accession>A0ABT7QJF6</accession>
<dbReference type="InterPro" id="IPR036101">
    <property type="entry name" value="CarD-like/TRCF_RID_sf"/>
</dbReference>
<dbReference type="Pfam" id="PF02559">
    <property type="entry name" value="CarD_TRCF_RID"/>
    <property type="match status" value="1"/>
</dbReference>
<dbReference type="Gene3D" id="3.40.50.11140">
    <property type="match status" value="1"/>
</dbReference>
<evidence type="ECO:0000256" key="1">
    <source>
        <dbReference type="ARBA" id="ARBA00022490"/>
    </source>
</evidence>
<comment type="subcellular location">
    <subcellularLocation>
        <location evidence="9">Cytoplasm</location>
    </subcellularLocation>
</comment>
<reference evidence="12" key="1">
    <citation type="submission" date="2022-08" db="EMBL/GenBank/DDBJ databases">
        <authorList>
            <person name="Dzunkova M."/>
            <person name="La Clair J."/>
            <person name="Tyml T."/>
            <person name="Doud D."/>
            <person name="Schulz F."/>
            <person name="Piquer S."/>
            <person name="Porcel Sanchis D."/>
            <person name="Osborn A."/>
            <person name="Robinson D."/>
            <person name="Louie K.B."/>
            <person name="Bowen B.P."/>
            <person name="Bowers R."/>
            <person name="Lee J."/>
            <person name="Arnau Llombart V."/>
            <person name="Diaz Villanueva W."/>
            <person name="Gosliner T."/>
            <person name="Northen T."/>
            <person name="Cheng J.-F."/>
            <person name="Burkart M.D."/>
            <person name="Woyke T."/>
        </authorList>
    </citation>
    <scope>NUCLEOTIDE SEQUENCE</scope>
    <source>
        <strain evidence="12">Df01</strain>
    </source>
</reference>
<dbReference type="InterPro" id="IPR003711">
    <property type="entry name" value="CarD-like/TRCF_RID"/>
</dbReference>
<dbReference type="InterPro" id="IPR014001">
    <property type="entry name" value="Helicase_ATP-bd"/>
</dbReference>
<comment type="similarity">
    <text evidence="9">In the C-terminal section; belongs to the helicase family. RecG subfamily.</text>
</comment>
<dbReference type="InterPro" id="IPR001650">
    <property type="entry name" value="Helicase_C-like"/>
</dbReference>
<keyword evidence="5" id="KW-0347">Helicase</keyword>
<reference evidence="12" key="2">
    <citation type="journal article" date="2023" name="Microbiome">
        <title>Synthase-selected sorting approach identifies a beta-lactone synthase in a nudibranch symbiotic bacterium.</title>
        <authorList>
            <person name="Dzunkova M."/>
            <person name="La Clair J.J."/>
            <person name="Tyml T."/>
            <person name="Doud D."/>
            <person name="Schulz F."/>
            <person name="Piquer-Esteban S."/>
            <person name="Porcel Sanchis D."/>
            <person name="Osborn A."/>
            <person name="Robinson D."/>
            <person name="Louie K.B."/>
            <person name="Bowen B.P."/>
            <person name="Bowers R.M."/>
            <person name="Lee J."/>
            <person name="Arnau V."/>
            <person name="Diaz-Villanueva W."/>
            <person name="Stepanauskas R."/>
            <person name="Gosliner T."/>
            <person name="Date S.V."/>
            <person name="Northen T.R."/>
            <person name="Cheng J.F."/>
            <person name="Burkart M.D."/>
            <person name="Woyke T."/>
        </authorList>
    </citation>
    <scope>NUCLEOTIDE SEQUENCE</scope>
    <source>
        <strain evidence="12">Df01</strain>
    </source>
</reference>
<evidence type="ECO:0000256" key="6">
    <source>
        <dbReference type="ARBA" id="ARBA00022840"/>
    </source>
</evidence>
<keyword evidence="2 9" id="KW-0547">Nucleotide-binding</keyword>
<feature type="domain" description="Helicase ATP-binding" evidence="10">
    <location>
        <begin position="552"/>
        <end position="713"/>
    </location>
</feature>
<evidence type="ECO:0000259" key="11">
    <source>
        <dbReference type="PROSITE" id="PS51194"/>
    </source>
</evidence>
<dbReference type="SMART" id="SM00982">
    <property type="entry name" value="TRCF"/>
    <property type="match status" value="1"/>
</dbReference>
<comment type="caution">
    <text evidence="12">The sequence shown here is derived from an EMBL/GenBank/DDBJ whole genome shotgun (WGS) entry which is preliminary data.</text>
</comment>
<keyword evidence="4 9" id="KW-0378">Hydrolase</keyword>
<keyword evidence="3 9" id="KW-0227">DNA damage</keyword>
<dbReference type="Gene3D" id="3.40.50.300">
    <property type="entry name" value="P-loop containing nucleotide triphosphate hydrolases"/>
    <property type="match status" value="2"/>
</dbReference>
<dbReference type="Gene3D" id="2.40.10.170">
    <property type="match status" value="1"/>
</dbReference>
<gene>
    <name evidence="9 12" type="primary">mfd</name>
    <name evidence="12" type="ORF">NQX30_00430</name>
</gene>
<dbReference type="InterPro" id="IPR011545">
    <property type="entry name" value="DEAD/DEAH_box_helicase_dom"/>
</dbReference>
<dbReference type="SMART" id="SM01058">
    <property type="entry name" value="CarD_TRCF"/>
    <property type="match status" value="1"/>
</dbReference>
<dbReference type="Gene3D" id="3.30.2060.10">
    <property type="entry name" value="Penicillin-binding protein 1b domain"/>
    <property type="match status" value="1"/>
</dbReference>
<evidence type="ECO:0000256" key="5">
    <source>
        <dbReference type="ARBA" id="ARBA00022806"/>
    </source>
</evidence>
<dbReference type="InterPro" id="IPR037235">
    <property type="entry name" value="TRCF-like_C_D7"/>
</dbReference>
<protein>
    <recommendedName>
        <fullName evidence="9">Transcription-repair-coupling factor</fullName>
        <shortName evidence="9">TRCF</shortName>
        <ecNumber evidence="9">3.6.4.-</ecNumber>
    </recommendedName>
</protein>
<evidence type="ECO:0000256" key="7">
    <source>
        <dbReference type="ARBA" id="ARBA00023125"/>
    </source>
</evidence>
<comment type="similarity">
    <text evidence="9">In the N-terminal section; belongs to the UvrB family.</text>
</comment>
<organism evidence="12 13">
    <name type="scientific">Candidatus Doriopsillibacter californiensis</name>
    <dbReference type="NCBI Taxonomy" id="2970740"/>
    <lineage>
        <taxon>Bacteria</taxon>
        <taxon>Pseudomonadati</taxon>
        <taxon>Pseudomonadota</taxon>
        <taxon>Gammaproteobacteria</taxon>
        <taxon>Candidatus Tethybacterales</taxon>
        <taxon>Candidatus Persebacteraceae</taxon>
        <taxon>Candidatus Doriopsillibacter</taxon>
    </lineage>
</organism>
<dbReference type="SUPFAM" id="SSF141259">
    <property type="entry name" value="CarD-like"/>
    <property type="match status" value="1"/>
</dbReference>
<dbReference type="NCBIfam" id="TIGR00580">
    <property type="entry name" value="mfd"/>
    <property type="match status" value="1"/>
</dbReference>
<dbReference type="PROSITE" id="PS51192">
    <property type="entry name" value="HELICASE_ATP_BIND_1"/>
    <property type="match status" value="1"/>
</dbReference>
<evidence type="ECO:0000256" key="9">
    <source>
        <dbReference type="HAMAP-Rule" id="MF_00969"/>
    </source>
</evidence>
<keyword evidence="1 9" id="KW-0963">Cytoplasm</keyword>
<dbReference type="InterPro" id="IPR027417">
    <property type="entry name" value="P-loop_NTPase"/>
</dbReference>
<feature type="domain" description="Helicase C-terminal" evidence="11">
    <location>
        <begin position="738"/>
        <end position="888"/>
    </location>
</feature>
<name>A0ABT7QJF6_9GAMM</name>
<dbReference type="Gene3D" id="3.40.50.11180">
    <property type="match status" value="1"/>
</dbReference>
<dbReference type="Pfam" id="PF17757">
    <property type="entry name" value="UvrB_inter"/>
    <property type="match status" value="1"/>
</dbReference>
<dbReference type="SMART" id="SM00490">
    <property type="entry name" value="HELICc"/>
    <property type="match status" value="1"/>
</dbReference>